<reference evidence="2 3" key="1">
    <citation type="submission" date="2019-03" db="EMBL/GenBank/DDBJ databases">
        <title>Draft genome sequences of novel Actinobacteria.</title>
        <authorList>
            <person name="Sahin N."/>
            <person name="Ay H."/>
            <person name="Saygin H."/>
        </authorList>
    </citation>
    <scope>NUCLEOTIDE SEQUENCE [LARGE SCALE GENOMIC DNA]</scope>
    <source>
        <strain evidence="2 3">16K309</strain>
    </source>
</reference>
<accession>A0A4R4VW10</accession>
<protein>
    <submittedName>
        <fullName evidence="2">HAD family hydrolase</fullName>
    </submittedName>
</protein>
<dbReference type="InterPro" id="IPR023214">
    <property type="entry name" value="HAD_sf"/>
</dbReference>
<keyword evidence="2" id="KW-0378">Hydrolase</keyword>
<gene>
    <name evidence="2" type="ORF">E1181_11605</name>
</gene>
<dbReference type="Pfam" id="PF00702">
    <property type="entry name" value="Hydrolase"/>
    <property type="match status" value="1"/>
</dbReference>
<evidence type="ECO:0000313" key="3">
    <source>
        <dbReference type="Proteomes" id="UP000295674"/>
    </source>
</evidence>
<name>A0A4R4VW10_9PSEU</name>
<dbReference type="RefSeq" id="WP_132673981.1">
    <property type="nucleotide sequence ID" value="NZ_SMKS01000015.1"/>
</dbReference>
<dbReference type="SUPFAM" id="SSF56784">
    <property type="entry name" value="HAD-like"/>
    <property type="match status" value="1"/>
</dbReference>
<feature type="region of interest" description="Disordered" evidence="1">
    <location>
        <begin position="139"/>
        <end position="168"/>
    </location>
</feature>
<dbReference type="GO" id="GO:0016787">
    <property type="term" value="F:hydrolase activity"/>
    <property type="evidence" value="ECO:0007669"/>
    <property type="project" value="UniProtKB-KW"/>
</dbReference>
<evidence type="ECO:0000313" key="2">
    <source>
        <dbReference type="EMBL" id="TDD06645.1"/>
    </source>
</evidence>
<dbReference type="Proteomes" id="UP000295674">
    <property type="component" value="Unassembled WGS sequence"/>
</dbReference>
<sequence length="168" mass="17867">MTIAAQIIAQKPAVLLDFDGPVCSVFGTLPDYRVADELKARIGQRLPREVATSRDPFTVLSYSVGLGPIAADVESRLRELELEAVACAPGTPGAGDFLAYLSQAGISTVIVSNNSHAAVEAYLHRAGLNRHVLAISARRDADPSRMKPNPRCFAKRSRPSTGPPTTAS</sequence>
<feature type="compositionally biased region" description="Polar residues" evidence="1">
    <location>
        <begin position="159"/>
        <end position="168"/>
    </location>
</feature>
<proteinExistence type="predicted"/>
<organism evidence="2 3">
    <name type="scientific">Saccharopolyspora terrae</name>
    <dbReference type="NCBI Taxonomy" id="2530384"/>
    <lineage>
        <taxon>Bacteria</taxon>
        <taxon>Bacillati</taxon>
        <taxon>Actinomycetota</taxon>
        <taxon>Actinomycetes</taxon>
        <taxon>Pseudonocardiales</taxon>
        <taxon>Pseudonocardiaceae</taxon>
        <taxon>Saccharopolyspora</taxon>
    </lineage>
</organism>
<comment type="caution">
    <text evidence="2">The sequence shown here is derived from an EMBL/GenBank/DDBJ whole genome shotgun (WGS) entry which is preliminary data.</text>
</comment>
<evidence type="ECO:0000256" key="1">
    <source>
        <dbReference type="SAM" id="MobiDB-lite"/>
    </source>
</evidence>
<dbReference type="InterPro" id="IPR036412">
    <property type="entry name" value="HAD-like_sf"/>
</dbReference>
<dbReference type="EMBL" id="SMKS01000015">
    <property type="protein sequence ID" value="TDD06645.1"/>
    <property type="molecule type" value="Genomic_DNA"/>
</dbReference>
<dbReference type="Gene3D" id="3.40.50.1000">
    <property type="entry name" value="HAD superfamily/HAD-like"/>
    <property type="match status" value="1"/>
</dbReference>
<dbReference type="AlphaFoldDB" id="A0A4R4VW10"/>
<keyword evidence="3" id="KW-1185">Reference proteome</keyword>
<dbReference type="OrthoDB" id="4547358at2"/>